<sequence length="188" mass="19828">MRTRPIAIAAVLAVTALAANADTARDAQQARDLIKTFAGTLQGELQAAMKAGGPVEAVSVCSDRAPAIAAELSEASGWDIGRTSDKPRNAANNTPDAWEQKVLRQFADRQRNGEAVAGMTYAEVIHDDGGKTYRFMQAIPTGQVCLTCHGSDIEPGLAEAIDAAYPDDRARGFALGDLRGAFSLSKPL</sequence>
<evidence type="ECO:0000256" key="1">
    <source>
        <dbReference type="SAM" id="SignalP"/>
    </source>
</evidence>
<proteinExistence type="predicted"/>
<evidence type="ECO:0000259" key="2">
    <source>
        <dbReference type="Pfam" id="PF11845"/>
    </source>
</evidence>
<dbReference type="Proteomes" id="UP000322981">
    <property type="component" value="Unassembled WGS sequence"/>
</dbReference>
<evidence type="ECO:0000313" key="4">
    <source>
        <dbReference type="Proteomes" id="UP000322981"/>
    </source>
</evidence>
<comment type="caution">
    <text evidence="3">The sequence shown here is derived from an EMBL/GenBank/DDBJ whole genome shotgun (WGS) entry which is preliminary data.</text>
</comment>
<dbReference type="RefSeq" id="WP_150094246.1">
    <property type="nucleotide sequence ID" value="NZ_JBFUOH010000012.1"/>
</dbReference>
<dbReference type="Pfam" id="PF11845">
    <property type="entry name" value="Tll0287-like"/>
    <property type="match status" value="1"/>
</dbReference>
<feature type="chain" id="PRO_5024459673" evidence="1">
    <location>
        <begin position="22"/>
        <end position="188"/>
    </location>
</feature>
<name>A0A5M8FGV8_9GAMM</name>
<dbReference type="EMBL" id="VWXX01000030">
    <property type="protein sequence ID" value="KAA6183654.1"/>
    <property type="molecule type" value="Genomic_DNA"/>
</dbReference>
<feature type="signal peptide" evidence="1">
    <location>
        <begin position="1"/>
        <end position="21"/>
    </location>
</feature>
<gene>
    <name evidence="3" type="ORF">F2Q65_15125</name>
</gene>
<protein>
    <submittedName>
        <fullName evidence="3">DUF3365 domain-containing protein</fullName>
    </submittedName>
</protein>
<accession>A0A5M8FGV8</accession>
<reference evidence="3 4" key="1">
    <citation type="submission" date="2019-09" db="EMBL/GenBank/DDBJ databases">
        <title>Whole-genome sequence of the purple sulfur bacterium Thiohalocapsa marina DSM 19078.</title>
        <authorList>
            <person name="Kyndt J.A."/>
            <person name="Meyer T.E."/>
        </authorList>
    </citation>
    <scope>NUCLEOTIDE SEQUENCE [LARGE SCALE GENOMIC DNA]</scope>
    <source>
        <strain evidence="3 4">DSM 19078</strain>
    </source>
</reference>
<keyword evidence="1" id="KW-0732">Signal</keyword>
<feature type="domain" description="Tll0287-like" evidence="2">
    <location>
        <begin position="29"/>
        <end position="187"/>
    </location>
</feature>
<dbReference type="AlphaFoldDB" id="A0A5M8FGV8"/>
<evidence type="ECO:0000313" key="3">
    <source>
        <dbReference type="EMBL" id="KAA6183654.1"/>
    </source>
</evidence>
<dbReference type="InterPro" id="IPR021796">
    <property type="entry name" value="Tll0287-like_dom"/>
</dbReference>
<keyword evidence="4" id="KW-1185">Reference proteome</keyword>
<organism evidence="3 4">
    <name type="scientific">Thiohalocapsa marina</name>
    <dbReference type="NCBI Taxonomy" id="424902"/>
    <lineage>
        <taxon>Bacteria</taxon>
        <taxon>Pseudomonadati</taxon>
        <taxon>Pseudomonadota</taxon>
        <taxon>Gammaproteobacteria</taxon>
        <taxon>Chromatiales</taxon>
        <taxon>Chromatiaceae</taxon>
        <taxon>Thiohalocapsa</taxon>
    </lineage>
</organism>
<dbReference type="OrthoDB" id="9797588at2"/>